<dbReference type="Proteomes" id="UP000017396">
    <property type="component" value="Chromosome"/>
</dbReference>
<evidence type="ECO:0000313" key="2">
    <source>
        <dbReference type="Proteomes" id="UP000017396"/>
    </source>
</evidence>
<protein>
    <submittedName>
        <fullName evidence="1">Uncharacterized protein</fullName>
    </submittedName>
</protein>
<dbReference type="STRING" id="1183438.GKIL_3244"/>
<accession>U5QPA3</accession>
<dbReference type="KEGG" id="glj:GKIL_3244"/>
<gene>
    <name evidence="1" type="ORF">GKIL_3244</name>
</gene>
<dbReference type="RefSeq" id="WP_023174769.1">
    <property type="nucleotide sequence ID" value="NC_022600.1"/>
</dbReference>
<dbReference type="AlphaFoldDB" id="U5QPA3"/>
<keyword evidence="2" id="KW-1185">Reference proteome</keyword>
<dbReference type="HOGENOM" id="CLU_118059_0_0_3"/>
<dbReference type="eggNOG" id="ENOG5032TCE">
    <property type="taxonomic scope" value="Bacteria"/>
</dbReference>
<dbReference type="OrthoDB" id="5952844at2"/>
<name>U5QPA3_GLOK1</name>
<dbReference type="PATRIC" id="fig|1183438.3.peg.3189"/>
<proteinExistence type="predicted"/>
<organism evidence="1 2">
    <name type="scientific">Gloeobacter kilaueensis (strain ATCC BAA-2537 / CCAP 1431/1 / ULC 316 / JS1)</name>
    <dbReference type="NCBI Taxonomy" id="1183438"/>
    <lineage>
        <taxon>Bacteria</taxon>
        <taxon>Bacillati</taxon>
        <taxon>Cyanobacteriota</taxon>
        <taxon>Cyanophyceae</taxon>
        <taxon>Gloeobacterales</taxon>
        <taxon>Gloeobacteraceae</taxon>
        <taxon>Gloeobacter</taxon>
    </lineage>
</organism>
<dbReference type="EMBL" id="CP003587">
    <property type="protein sequence ID" value="AGY59490.1"/>
    <property type="molecule type" value="Genomic_DNA"/>
</dbReference>
<evidence type="ECO:0000313" key="1">
    <source>
        <dbReference type="EMBL" id="AGY59490.1"/>
    </source>
</evidence>
<sequence>MTTNNRVSVEFSAEDQKAILDAIALIRQKLPFLVGLTADERRALPRLGDKSRAFVARALEIAGQNPDFLPRTFEVQEMRRDVELFEKLYPIALSLRQLDELLEDTTTVVGAEAYGAALTVYNFGRYSGKGLGLDGALDEMGRRFARKARRSEPAAPTV</sequence>
<reference evidence="1 2" key="1">
    <citation type="journal article" date="2013" name="PLoS ONE">
        <title>Cultivation and Complete Genome Sequencing of Gloeobacter kilaueensis sp. nov., from a Lava Cave in Kilauea Caldera, Hawai'i.</title>
        <authorList>
            <person name="Saw J.H."/>
            <person name="Schatz M."/>
            <person name="Brown M.V."/>
            <person name="Kunkel D.D."/>
            <person name="Foster J.S."/>
            <person name="Shick H."/>
            <person name="Christensen S."/>
            <person name="Hou S."/>
            <person name="Wan X."/>
            <person name="Donachie S.P."/>
        </authorList>
    </citation>
    <scope>NUCLEOTIDE SEQUENCE [LARGE SCALE GENOMIC DNA]</scope>
    <source>
        <strain evidence="2">JS</strain>
    </source>
</reference>